<dbReference type="AlphaFoldDB" id="A0A916ZFT2"/>
<evidence type="ECO:0000256" key="2">
    <source>
        <dbReference type="SAM" id="Phobius"/>
    </source>
</evidence>
<dbReference type="RefSeq" id="WP_188907143.1">
    <property type="nucleotide sequence ID" value="NZ_BMIQ01000001.1"/>
</dbReference>
<name>A0A916ZFT2_9HYPH</name>
<keyword evidence="4" id="KW-1185">Reference proteome</keyword>
<gene>
    <name evidence="3" type="ORF">GCM10011390_10760</name>
</gene>
<dbReference type="InterPro" id="IPR014456">
    <property type="entry name" value="UCP010244_IM"/>
</dbReference>
<dbReference type="EMBL" id="BMIQ01000001">
    <property type="protein sequence ID" value="GGD93898.1"/>
    <property type="molecule type" value="Genomic_DNA"/>
</dbReference>
<evidence type="ECO:0000256" key="1">
    <source>
        <dbReference type="SAM" id="MobiDB-lite"/>
    </source>
</evidence>
<reference evidence="3" key="2">
    <citation type="submission" date="2020-09" db="EMBL/GenBank/DDBJ databases">
        <authorList>
            <person name="Sun Q."/>
            <person name="Zhou Y."/>
        </authorList>
    </citation>
    <scope>NUCLEOTIDE SEQUENCE</scope>
    <source>
        <strain evidence="3">CGMCC 1.15367</strain>
    </source>
</reference>
<feature type="region of interest" description="Disordered" evidence="1">
    <location>
        <begin position="188"/>
        <end position="208"/>
    </location>
</feature>
<organism evidence="3 4">
    <name type="scientific">Aureimonas endophytica</name>
    <dbReference type="NCBI Taxonomy" id="2027858"/>
    <lineage>
        <taxon>Bacteria</taxon>
        <taxon>Pseudomonadati</taxon>
        <taxon>Pseudomonadota</taxon>
        <taxon>Alphaproteobacteria</taxon>
        <taxon>Hyphomicrobiales</taxon>
        <taxon>Aurantimonadaceae</taxon>
        <taxon>Aureimonas</taxon>
    </lineage>
</organism>
<proteinExistence type="predicted"/>
<dbReference type="Proteomes" id="UP000644699">
    <property type="component" value="Unassembled WGS sequence"/>
</dbReference>
<keyword evidence="2" id="KW-1133">Transmembrane helix</keyword>
<keyword evidence="2" id="KW-0812">Transmembrane</keyword>
<comment type="caution">
    <text evidence="3">The sequence shown here is derived from an EMBL/GenBank/DDBJ whole genome shotgun (WGS) entry which is preliminary data.</text>
</comment>
<dbReference type="PIRSF" id="PIRSF010244">
    <property type="entry name" value="UCP010244_imp"/>
    <property type="match status" value="1"/>
</dbReference>
<sequence>MFKAVIALIVGLVGAAIVHIAVIFAMPWVASNNSWGRLARLGALFDVVRIDPQLTAPPEGVGPPAGSLRHEFPFVDPAFLTASCRFSLAEGPVRLRSDVSTSFWSASIYSRRGDNLYSINDRSAVGGRFDLLVGSADQLGDAKAASPDPNETTIPVEFSEGSGSLTIRALVDGESMQPEVEAFLRGLSCKAEAPPEDGDATEDAPAGG</sequence>
<evidence type="ECO:0000313" key="4">
    <source>
        <dbReference type="Proteomes" id="UP000644699"/>
    </source>
</evidence>
<accession>A0A916ZFT2</accession>
<reference evidence="3" key="1">
    <citation type="journal article" date="2014" name="Int. J. Syst. Evol. Microbiol.">
        <title>Complete genome sequence of Corynebacterium casei LMG S-19264T (=DSM 44701T), isolated from a smear-ripened cheese.</title>
        <authorList>
            <consortium name="US DOE Joint Genome Institute (JGI-PGF)"/>
            <person name="Walter F."/>
            <person name="Albersmeier A."/>
            <person name="Kalinowski J."/>
            <person name="Ruckert C."/>
        </authorList>
    </citation>
    <scope>NUCLEOTIDE SEQUENCE</scope>
    <source>
        <strain evidence="3">CGMCC 1.15367</strain>
    </source>
</reference>
<protein>
    <submittedName>
        <fullName evidence="3">Membrane protein</fullName>
    </submittedName>
</protein>
<evidence type="ECO:0000313" key="3">
    <source>
        <dbReference type="EMBL" id="GGD93898.1"/>
    </source>
</evidence>
<feature type="transmembrane region" description="Helical" evidence="2">
    <location>
        <begin position="6"/>
        <end position="30"/>
    </location>
</feature>
<keyword evidence="2" id="KW-0472">Membrane</keyword>